<evidence type="ECO:0000313" key="1">
    <source>
        <dbReference type="EMBL" id="GMS86590.1"/>
    </source>
</evidence>
<comment type="caution">
    <text evidence="1">The sequence shown here is derived from an EMBL/GenBank/DDBJ whole genome shotgun (WGS) entry which is preliminary data.</text>
</comment>
<proteinExistence type="predicted"/>
<dbReference type="EMBL" id="BTSX01000002">
    <property type="protein sequence ID" value="GMS86590.1"/>
    <property type="molecule type" value="Genomic_DNA"/>
</dbReference>
<sequence length="100" mass="11165">ERGNDGSAGKLSLHRSHCSENIFGVRTNSRDIKKRESEVGVEIFGEISPLGLPHCGIGCILVTISHAQIEEILLELLSVRFEILDIFRVEIIRQIEVDLV</sequence>
<evidence type="ECO:0000313" key="2">
    <source>
        <dbReference type="Proteomes" id="UP001432027"/>
    </source>
</evidence>
<reference evidence="1" key="1">
    <citation type="submission" date="2023-10" db="EMBL/GenBank/DDBJ databases">
        <title>Genome assembly of Pristionchus species.</title>
        <authorList>
            <person name="Yoshida K."/>
            <person name="Sommer R.J."/>
        </authorList>
    </citation>
    <scope>NUCLEOTIDE SEQUENCE</scope>
    <source>
        <strain evidence="1">RS0144</strain>
    </source>
</reference>
<evidence type="ECO:0008006" key="3">
    <source>
        <dbReference type="Google" id="ProtNLM"/>
    </source>
</evidence>
<name>A0AAV5SV87_9BILA</name>
<accession>A0AAV5SV87</accession>
<dbReference type="Proteomes" id="UP001432027">
    <property type="component" value="Unassembled WGS sequence"/>
</dbReference>
<keyword evidence="2" id="KW-1185">Reference proteome</keyword>
<dbReference type="AlphaFoldDB" id="A0AAV5SV87"/>
<feature type="non-terminal residue" evidence="1">
    <location>
        <position position="1"/>
    </location>
</feature>
<protein>
    <recommendedName>
        <fullName evidence="3">Ribosomal protein</fullName>
    </recommendedName>
</protein>
<feature type="non-terminal residue" evidence="1">
    <location>
        <position position="100"/>
    </location>
</feature>
<organism evidence="1 2">
    <name type="scientific">Pristionchus entomophagus</name>
    <dbReference type="NCBI Taxonomy" id="358040"/>
    <lineage>
        <taxon>Eukaryota</taxon>
        <taxon>Metazoa</taxon>
        <taxon>Ecdysozoa</taxon>
        <taxon>Nematoda</taxon>
        <taxon>Chromadorea</taxon>
        <taxon>Rhabditida</taxon>
        <taxon>Rhabditina</taxon>
        <taxon>Diplogasteromorpha</taxon>
        <taxon>Diplogasteroidea</taxon>
        <taxon>Neodiplogasteridae</taxon>
        <taxon>Pristionchus</taxon>
    </lineage>
</organism>
<gene>
    <name evidence="1" type="ORF">PENTCL1PPCAC_8766</name>
</gene>